<evidence type="ECO:0000313" key="2">
    <source>
        <dbReference type="EMBL" id="OAX83334.1"/>
    </source>
</evidence>
<name>A0A1B7P2S6_9EURO</name>
<dbReference type="OrthoDB" id="4226789at2759"/>
<feature type="region of interest" description="Disordered" evidence="1">
    <location>
        <begin position="256"/>
        <end position="282"/>
    </location>
</feature>
<feature type="region of interest" description="Disordered" evidence="1">
    <location>
        <begin position="1"/>
        <end position="41"/>
    </location>
</feature>
<dbReference type="AlphaFoldDB" id="A0A1B7P2S6"/>
<gene>
    <name evidence="2" type="ORF">ACJ72_02313</name>
</gene>
<feature type="compositionally biased region" description="Basic and acidic residues" evidence="1">
    <location>
        <begin position="610"/>
        <end position="623"/>
    </location>
</feature>
<dbReference type="Proteomes" id="UP000091918">
    <property type="component" value="Unassembled WGS sequence"/>
</dbReference>
<proteinExistence type="predicted"/>
<feature type="region of interest" description="Disordered" evidence="1">
    <location>
        <begin position="657"/>
        <end position="684"/>
    </location>
</feature>
<keyword evidence="3" id="KW-1185">Reference proteome</keyword>
<evidence type="ECO:0000256" key="1">
    <source>
        <dbReference type="SAM" id="MobiDB-lite"/>
    </source>
</evidence>
<feature type="region of interest" description="Disordered" evidence="1">
    <location>
        <begin position="439"/>
        <end position="458"/>
    </location>
</feature>
<feature type="region of interest" description="Disordered" evidence="1">
    <location>
        <begin position="347"/>
        <end position="369"/>
    </location>
</feature>
<reference evidence="2 3" key="1">
    <citation type="submission" date="2015-07" db="EMBL/GenBank/DDBJ databases">
        <title>Emmonsia species relationships and genome sequence.</title>
        <authorList>
            <person name="Cuomo C.A."/>
            <person name="Schwartz I.S."/>
            <person name="Kenyon C."/>
            <person name="de Hoog G.S."/>
            <person name="Govender N.P."/>
            <person name="Botha A."/>
            <person name="Moreno L."/>
            <person name="de Vries M."/>
            <person name="Munoz J.F."/>
            <person name="Stielow J.B."/>
        </authorList>
    </citation>
    <scope>NUCLEOTIDE SEQUENCE [LARGE SCALE GENOMIC DNA]</scope>
    <source>
        <strain evidence="2 3">CBS 136260</strain>
    </source>
</reference>
<accession>A0A1B7P2S6</accession>
<feature type="region of interest" description="Disordered" evidence="1">
    <location>
        <begin position="604"/>
        <end position="632"/>
    </location>
</feature>
<sequence length="789" mass="87966">MVFSPCPRNQRSKDSTPNARGTPLPDHSAHQDLPARPNSAALGTQIEERLAFEAIFSPSARRTGDPEPEVTLEVQQTPRATANWATKLHPKPSRISLIQLSHKIRRRLSRESQLSKKSSKKFKEGELTLQDGDQNANPTTGMDITTTNDTEYDSDARYILTPQITERISRSVLWDIEHGQGSSGTNHDMFPTGFDGAISTLWDEAPSSGIMHTSNSGSILANSQGIHKFGRFDNGLRLDLQPASPRFTSISTLPTGRRIRTGDNDIDSAPRLGAPFSGLSPEHDLARANDRRALAPTSLIPYQAKVISDISKSRSESLTPEFELELEAHHDPSAYSRKAAECSESFIRHSKPTRSRRTSSAPCRSPSAWEPRNRYRAESRFIESFDDVYSSSSSDLVIRGSDSGQNFTKSRSVSDGWLSDGKRLGYGYRFVMEEDENYAHSEPHDIKPQTDRRRTTDTEQLDTVKLLESQRRLKCASHDSGESTAVSQQVCACDDHSGGKNVLRREEIVTQMNSTEAQKNAFESVGSNKSFFSSWARFPSHSKTTRNESAGLSDQVVPRDFAPTEMPLPQVACHKNDSSTFKRKDTGLFSWTRLHRSDNVDRRRYRAGHRRETSRSNELKDPDLEIIPGGPTGQLILEQIGDIRGEPKRCKQRAKAREWSVRAREQQTPWAKVEHPSPLGSHPPSQLDFSTFDGSGMDPSMEPCSAVAWSRLYEDCIGSFSDDGGIVSDPGSVECPERAPVDRQTPDHLSISMDIRNSTAEFKEEQYANEVRSRDGLLHLVEQAWGNAG</sequence>
<organism evidence="2 3">
    <name type="scientific">Emergomyces africanus</name>
    <dbReference type="NCBI Taxonomy" id="1955775"/>
    <lineage>
        <taxon>Eukaryota</taxon>
        <taxon>Fungi</taxon>
        <taxon>Dikarya</taxon>
        <taxon>Ascomycota</taxon>
        <taxon>Pezizomycotina</taxon>
        <taxon>Eurotiomycetes</taxon>
        <taxon>Eurotiomycetidae</taxon>
        <taxon>Onygenales</taxon>
        <taxon>Ajellomycetaceae</taxon>
        <taxon>Emergomyces</taxon>
    </lineage>
</organism>
<evidence type="ECO:0000313" key="3">
    <source>
        <dbReference type="Proteomes" id="UP000091918"/>
    </source>
</evidence>
<comment type="caution">
    <text evidence="2">The sequence shown here is derived from an EMBL/GenBank/DDBJ whole genome shotgun (WGS) entry which is preliminary data.</text>
</comment>
<feature type="compositionally biased region" description="Basic and acidic residues" evidence="1">
    <location>
        <begin position="439"/>
        <end position="457"/>
    </location>
</feature>
<feature type="compositionally biased region" description="Basic residues" evidence="1">
    <location>
        <begin position="348"/>
        <end position="357"/>
    </location>
</feature>
<dbReference type="EMBL" id="LGUA01000188">
    <property type="protein sequence ID" value="OAX83334.1"/>
    <property type="molecule type" value="Genomic_DNA"/>
</dbReference>
<protein>
    <submittedName>
        <fullName evidence="2">Uncharacterized protein</fullName>
    </submittedName>
</protein>